<dbReference type="EMBL" id="JAVRHX010000004">
    <property type="protein sequence ID" value="MDT0595952.1"/>
    <property type="molecule type" value="Genomic_DNA"/>
</dbReference>
<proteinExistence type="predicted"/>
<keyword evidence="2" id="KW-0328">Glycosyltransferase</keyword>
<dbReference type="Proteomes" id="UP001253545">
    <property type="component" value="Unassembled WGS sequence"/>
</dbReference>
<dbReference type="SUPFAM" id="SSF53448">
    <property type="entry name" value="Nucleotide-diphospho-sugar transferases"/>
    <property type="match status" value="1"/>
</dbReference>
<feature type="domain" description="Glycosyltransferase 2-like" evidence="1">
    <location>
        <begin position="5"/>
        <end position="116"/>
    </location>
</feature>
<dbReference type="PANTHER" id="PTHR43685">
    <property type="entry name" value="GLYCOSYLTRANSFERASE"/>
    <property type="match status" value="1"/>
</dbReference>
<dbReference type="EC" id="2.4.-.-" evidence="2"/>
<dbReference type="Pfam" id="PF00535">
    <property type="entry name" value="Glycos_transf_2"/>
    <property type="match status" value="1"/>
</dbReference>
<keyword evidence="2" id="KW-0808">Transferase</keyword>
<dbReference type="RefSeq" id="WP_311369468.1">
    <property type="nucleotide sequence ID" value="NZ_JAVRHX010000004.1"/>
</dbReference>
<comment type="caution">
    <text evidence="2">The sequence shown here is derived from an EMBL/GenBank/DDBJ whole genome shotgun (WGS) entry which is preliminary data.</text>
</comment>
<dbReference type="GO" id="GO:0016757">
    <property type="term" value="F:glycosyltransferase activity"/>
    <property type="evidence" value="ECO:0007669"/>
    <property type="project" value="UniProtKB-KW"/>
</dbReference>
<keyword evidence="3" id="KW-1185">Reference proteome</keyword>
<accession>A0ABU2ZTJ1</accession>
<dbReference type="InterPro" id="IPR001173">
    <property type="entry name" value="Glyco_trans_2-like"/>
</dbReference>
<reference evidence="2 3" key="1">
    <citation type="submission" date="2023-09" db="EMBL/GenBank/DDBJ databases">
        <authorList>
            <person name="Rey-Velasco X."/>
        </authorList>
    </citation>
    <scope>NUCLEOTIDE SEQUENCE [LARGE SCALE GENOMIC DNA]</scope>
    <source>
        <strain evidence="2 3">P117</strain>
    </source>
</reference>
<evidence type="ECO:0000313" key="2">
    <source>
        <dbReference type="EMBL" id="MDT0595952.1"/>
    </source>
</evidence>
<sequence length="283" mass="32358">MPLVTVYITTYNRLELLKRAVESVRVQSYKNIEIIVADDGSNDGTQSWLNEQQAEDVLLAIINTTGESKGACVGRNKAINMAKGEFVTGLDDDDYFEPWRIQTFVDKWLDLQAQGSDFAGIFDSIVEHRKYGVVKCYDAPLVTFDALRKENAIGNQVFTSKENWLGINGFDEKMPALQDWDTWLRLSSKFGVLYNCLSYSYVQIHDHGGVRISEKPEAVVRFAFERLIDKVAPLSFSEKLALTYRLYSYGQVKPRFKELFILAIGFKLRRIAQVLKRTVLKNQ</sequence>
<dbReference type="Gene3D" id="3.90.550.10">
    <property type="entry name" value="Spore Coat Polysaccharide Biosynthesis Protein SpsA, Chain A"/>
    <property type="match status" value="1"/>
</dbReference>
<dbReference type="CDD" id="cd00761">
    <property type="entry name" value="Glyco_tranf_GTA_type"/>
    <property type="match status" value="1"/>
</dbReference>
<evidence type="ECO:0000313" key="3">
    <source>
        <dbReference type="Proteomes" id="UP001253545"/>
    </source>
</evidence>
<gene>
    <name evidence="2" type="ORF">RM552_13940</name>
</gene>
<protein>
    <submittedName>
        <fullName evidence="2">Glycosyltransferase</fullName>
        <ecNumber evidence="2">2.4.-.-</ecNumber>
    </submittedName>
</protein>
<dbReference type="InterPro" id="IPR050834">
    <property type="entry name" value="Glycosyltransf_2"/>
</dbReference>
<name>A0ABU2ZTJ1_9ALTE</name>
<dbReference type="PANTHER" id="PTHR43685:SF2">
    <property type="entry name" value="GLYCOSYLTRANSFERASE 2-LIKE DOMAIN-CONTAINING PROTEIN"/>
    <property type="match status" value="1"/>
</dbReference>
<dbReference type="InterPro" id="IPR029044">
    <property type="entry name" value="Nucleotide-diphossugar_trans"/>
</dbReference>
<organism evidence="2 3">
    <name type="scientific">Glaciecola petra</name>
    <dbReference type="NCBI Taxonomy" id="3075602"/>
    <lineage>
        <taxon>Bacteria</taxon>
        <taxon>Pseudomonadati</taxon>
        <taxon>Pseudomonadota</taxon>
        <taxon>Gammaproteobacteria</taxon>
        <taxon>Alteromonadales</taxon>
        <taxon>Alteromonadaceae</taxon>
        <taxon>Glaciecola</taxon>
    </lineage>
</organism>
<evidence type="ECO:0000259" key="1">
    <source>
        <dbReference type="Pfam" id="PF00535"/>
    </source>
</evidence>